<accession>A0AAU9U8E2</accession>
<dbReference type="AlphaFoldDB" id="A0AAU9U8E2"/>
<evidence type="ECO:0000313" key="3">
    <source>
        <dbReference type="Proteomes" id="UP001153954"/>
    </source>
</evidence>
<proteinExistence type="predicted"/>
<sequence>MSINVGKPLFTRHRNNVNIMLRLDKGFCYLKPEAVSVHDTRRAVSGRAWSEARAPAPPPSDKPGATPPGDAYAPLGAVAGASPPRNMHCTYAQFHNCIVPPRLTAKSTTFDSLKRRGNTRRLRNHGGSPDTDENNESQTNVEPF</sequence>
<dbReference type="Proteomes" id="UP001153954">
    <property type="component" value="Unassembled WGS sequence"/>
</dbReference>
<evidence type="ECO:0000256" key="1">
    <source>
        <dbReference type="SAM" id="MobiDB-lite"/>
    </source>
</evidence>
<name>A0AAU9U8E2_EUPED</name>
<feature type="compositionally biased region" description="Basic residues" evidence="1">
    <location>
        <begin position="115"/>
        <end position="124"/>
    </location>
</feature>
<dbReference type="EMBL" id="CAKOGL010000014">
    <property type="protein sequence ID" value="CAH2094412.1"/>
    <property type="molecule type" value="Genomic_DNA"/>
</dbReference>
<organism evidence="2 3">
    <name type="scientific">Euphydryas editha</name>
    <name type="common">Edith's checkerspot</name>
    <dbReference type="NCBI Taxonomy" id="104508"/>
    <lineage>
        <taxon>Eukaryota</taxon>
        <taxon>Metazoa</taxon>
        <taxon>Ecdysozoa</taxon>
        <taxon>Arthropoda</taxon>
        <taxon>Hexapoda</taxon>
        <taxon>Insecta</taxon>
        <taxon>Pterygota</taxon>
        <taxon>Neoptera</taxon>
        <taxon>Endopterygota</taxon>
        <taxon>Lepidoptera</taxon>
        <taxon>Glossata</taxon>
        <taxon>Ditrysia</taxon>
        <taxon>Papilionoidea</taxon>
        <taxon>Nymphalidae</taxon>
        <taxon>Nymphalinae</taxon>
        <taxon>Euphydryas</taxon>
    </lineage>
</organism>
<evidence type="ECO:0000313" key="2">
    <source>
        <dbReference type="EMBL" id="CAH2094412.1"/>
    </source>
</evidence>
<comment type="caution">
    <text evidence="2">The sequence shown here is derived from an EMBL/GenBank/DDBJ whole genome shotgun (WGS) entry which is preliminary data.</text>
</comment>
<reference evidence="2" key="1">
    <citation type="submission" date="2022-03" db="EMBL/GenBank/DDBJ databases">
        <authorList>
            <person name="Tunstrom K."/>
        </authorList>
    </citation>
    <scope>NUCLEOTIDE SEQUENCE</scope>
</reference>
<feature type="region of interest" description="Disordered" evidence="1">
    <location>
        <begin position="41"/>
        <end position="77"/>
    </location>
</feature>
<gene>
    <name evidence="2" type="ORF">EEDITHA_LOCUS9978</name>
</gene>
<protein>
    <submittedName>
        <fullName evidence="2">Uncharacterized protein</fullName>
    </submittedName>
</protein>
<feature type="region of interest" description="Disordered" evidence="1">
    <location>
        <begin position="105"/>
        <end position="144"/>
    </location>
</feature>
<keyword evidence="3" id="KW-1185">Reference proteome</keyword>